<dbReference type="InterPro" id="IPR036641">
    <property type="entry name" value="HPT_dom_sf"/>
</dbReference>
<dbReference type="Proteomes" id="UP000274358">
    <property type="component" value="Unassembled WGS sequence"/>
</dbReference>
<dbReference type="SUPFAM" id="SSF47226">
    <property type="entry name" value="Histidine-containing phosphotransfer domain, HPT domain"/>
    <property type="match status" value="1"/>
</dbReference>
<keyword evidence="5" id="KW-1185">Reference proteome</keyword>
<name>A0A432M6X1_9GAMM</name>
<accession>A0A432M6X1</accession>
<dbReference type="InterPro" id="IPR008207">
    <property type="entry name" value="Sig_transdc_His_kin_Hpt_dom"/>
</dbReference>
<keyword evidence="1" id="KW-0902">Two-component regulatory system</keyword>
<dbReference type="Gene3D" id="1.20.120.160">
    <property type="entry name" value="HPT domain"/>
    <property type="match status" value="1"/>
</dbReference>
<evidence type="ECO:0000259" key="3">
    <source>
        <dbReference type="PROSITE" id="PS50894"/>
    </source>
</evidence>
<reference evidence="4 5" key="1">
    <citation type="submission" date="2018-12" db="EMBL/GenBank/DDBJ databases">
        <title>Dyella dinghuensis sp. nov. DHOA06 and Dyella choica sp. nov. 4M-K27, isolated from forest soil.</title>
        <authorList>
            <person name="Qiu L.-H."/>
            <person name="Gao Z.-H."/>
        </authorList>
    </citation>
    <scope>NUCLEOTIDE SEQUENCE [LARGE SCALE GENOMIC DNA]</scope>
    <source>
        <strain evidence="4 5">4M-K27</strain>
    </source>
</reference>
<dbReference type="PROSITE" id="PS50894">
    <property type="entry name" value="HPT"/>
    <property type="match status" value="1"/>
</dbReference>
<gene>
    <name evidence="4" type="ORF">EKH80_10175</name>
</gene>
<feature type="domain" description="HPt" evidence="3">
    <location>
        <begin position="73"/>
        <end position="163"/>
    </location>
</feature>
<dbReference type="GO" id="GO:0000160">
    <property type="term" value="P:phosphorelay signal transduction system"/>
    <property type="evidence" value="ECO:0007669"/>
    <property type="project" value="UniProtKB-KW"/>
</dbReference>
<dbReference type="GO" id="GO:0004672">
    <property type="term" value="F:protein kinase activity"/>
    <property type="evidence" value="ECO:0007669"/>
    <property type="project" value="UniProtKB-ARBA"/>
</dbReference>
<dbReference type="Pfam" id="PF01627">
    <property type="entry name" value="Hpt"/>
    <property type="match status" value="1"/>
</dbReference>
<dbReference type="AlphaFoldDB" id="A0A432M6X1"/>
<feature type="modified residue" description="Phosphohistidine" evidence="2">
    <location>
        <position position="112"/>
    </location>
</feature>
<dbReference type="EMBL" id="RYYV01000006">
    <property type="protein sequence ID" value="RUL76072.1"/>
    <property type="molecule type" value="Genomic_DNA"/>
</dbReference>
<organism evidence="4 5">
    <name type="scientific">Dyella choica</name>
    <dbReference type="NCBI Taxonomy" id="1927959"/>
    <lineage>
        <taxon>Bacteria</taxon>
        <taxon>Pseudomonadati</taxon>
        <taxon>Pseudomonadota</taxon>
        <taxon>Gammaproteobacteria</taxon>
        <taxon>Lysobacterales</taxon>
        <taxon>Rhodanobacteraceae</taxon>
        <taxon>Dyella</taxon>
    </lineage>
</organism>
<keyword evidence="2" id="KW-0597">Phosphoprotein</keyword>
<evidence type="ECO:0000313" key="4">
    <source>
        <dbReference type="EMBL" id="RUL76072.1"/>
    </source>
</evidence>
<comment type="caution">
    <text evidence="4">The sequence shown here is derived from an EMBL/GenBank/DDBJ whole genome shotgun (WGS) entry which is preliminary data.</text>
</comment>
<evidence type="ECO:0000256" key="1">
    <source>
        <dbReference type="ARBA" id="ARBA00023012"/>
    </source>
</evidence>
<sequence length="173" mass="18927">MAVCTSSPCVSGKVRAGMPTPASPRAASALQAFQIFKTIPILCPPSHSHTAGITPPLRCRCSVMLPTAAHRRPLIHSAEAREIFISGCEADLQAIRLAQRKRDKDSLQRQLHALKGALIVFGERETATLCEQAEDDLRRHSVSACAATLRRFEDAIRTVIETYKRGCDCTRSC</sequence>
<evidence type="ECO:0000256" key="2">
    <source>
        <dbReference type="PROSITE-ProRule" id="PRU00110"/>
    </source>
</evidence>
<proteinExistence type="predicted"/>
<protein>
    <submittedName>
        <fullName evidence="4">Hpt domain-containing protein</fullName>
    </submittedName>
</protein>
<evidence type="ECO:0000313" key="5">
    <source>
        <dbReference type="Proteomes" id="UP000274358"/>
    </source>
</evidence>